<dbReference type="GO" id="GO:0016020">
    <property type="term" value="C:membrane"/>
    <property type="evidence" value="ECO:0007669"/>
    <property type="project" value="UniProtKB-SubCell"/>
</dbReference>
<dbReference type="InterPro" id="IPR023214">
    <property type="entry name" value="HAD_sf"/>
</dbReference>
<dbReference type="PANTHER" id="PTHR48437:SF1">
    <property type="entry name" value="INITIATOR BINDING DOMAIN-CONTAINING PROTEIN"/>
    <property type="match status" value="1"/>
</dbReference>
<dbReference type="Gene3D" id="2.70.150.10">
    <property type="entry name" value="Calcium-transporting ATPase, cytoplasmic transduction domain A"/>
    <property type="match status" value="1"/>
</dbReference>
<keyword evidence="9" id="KW-1185">Reference proteome</keyword>
<feature type="transmembrane region" description="Helical" evidence="6">
    <location>
        <begin position="17"/>
        <end position="38"/>
    </location>
</feature>
<evidence type="ECO:0000256" key="1">
    <source>
        <dbReference type="ARBA" id="ARBA00004370"/>
    </source>
</evidence>
<evidence type="ECO:0000256" key="6">
    <source>
        <dbReference type="SAM" id="Phobius"/>
    </source>
</evidence>
<dbReference type="Pfam" id="PF00122">
    <property type="entry name" value="E1-E2_ATPase"/>
    <property type="match status" value="1"/>
</dbReference>
<keyword evidence="4 6" id="KW-0472">Membrane</keyword>
<evidence type="ECO:0000256" key="2">
    <source>
        <dbReference type="ARBA" id="ARBA00022692"/>
    </source>
</evidence>
<feature type="transmembrane region" description="Helical" evidence="6">
    <location>
        <begin position="540"/>
        <end position="561"/>
    </location>
</feature>
<comment type="caution">
    <text evidence="8">The sequence shown here is derived from an EMBL/GenBank/DDBJ whole genome shotgun (WGS) entry which is preliminary data.</text>
</comment>
<evidence type="ECO:0000256" key="5">
    <source>
        <dbReference type="SAM" id="MobiDB-lite"/>
    </source>
</evidence>
<dbReference type="InterPro" id="IPR023298">
    <property type="entry name" value="ATPase_P-typ_TM_dom_sf"/>
</dbReference>
<evidence type="ECO:0000313" key="9">
    <source>
        <dbReference type="Proteomes" id="UP001054889"/>
    </source>
</evidence>
<protein>
    <recommendedName>
        <fullName evidence="7">P-type ATPase A domain-containing protein</fullName>
    </recommendedName>
</protein>
<dbReference type="Proteomes" id="UP001054889">
    <property type="component" value="Unassembled WGS sequence"/>
</dbReference>
<dbReference type="PANTHER" id="PTHR48437">
    <property type="entry name" value="INITIATOR BINDING DOMAIN-CONTAINING PROTEIN"/>
    <property type="match status" value="1"/>
</dbReference>
<feature type="region of interest" description="Disordered" evidence="5">
    <location>
        <begin position="49"/>
        <end position="70"/>
    </location>
</feature>
<proteinExistence type="predicted"/>
<organism evidence="8 9">
    <name type="scientific">Eleusine coracana subsp. coracana</name>
    <dbReference type="NCBI Taxonomy" id="191504"/>
    <lineage>
        <taxon>Eukaryota</taxon>
        <taxon>Viridiplantae</taxon>
        <taxon>Streptophyta</taxon>
        <taxon>Embryophyta</taxon>
        <taxon>Tracheophyta</taxon>
        <taxon>Spermatophyta</taxon>
        <taxon>Magnoliopsida</taxon>
        <taxon>Liliopsida</taxon>
        <taxon>Poales</taxon>
        <taxon>Poaceae</taxon>
        <taxon>PACMAD clade</taxon>
        <taxon>Chloridoideae</taxon>
        <taxon>Cynodonteae</taxon>
        <taxon>Eleusininae</taxon>
        <taxon>Eleusine</taxon>
    </lineage>
</organism>
<dbReference type="SUPFAM" id="SSF56784">
    <property type="entry name" value="HAD-like"/>
    <property type="match status" value="1"/>
</dbReference>
<evidence type="ECO:0000256" key="4">
    <source>
        <dbReference type="ARBA" id="ARBA00023136"/>
    </source>
</evidence>
<dbReference type="GO" id="GO:0016757">
    <property type="term" value="F:glycosyltransferase activity"/>
    <property type="evidence" value="ECO:0007669"/>
    <property type="project" value="InterPro"/>
</dbReference>
<feature type="transmembrane region" description="Helical" evidence="6">
    <location>
        <begin position="502"/>
        <end position="528"/>
    </location>
</feature>
<evidence type="ECO:0000256" key="3">
    <source>
        <dbReference type="ARBA" id="ARBA00022989"/>
    </source>
</evidence>
<dbReference type="SUPFAM" id="SSF81665">
    <property type="entry name" value="Calcium ATPase, transmembrane domain M"/>
    <property type="match status" value="1"/>
</dbReference>
<reference evidence="8" key="2">
    <citation type="submission" date="2021-12" db="EMBL/GenBank/DDBJ databases">
        <title>Resequencing data analysis of finger millet.</title>
        <authorList>
            <person name="Hatakeyama M."/>
            <person name="Aluri S."/>
            <person name="Balachadran M.T."/>
            <person name="Sivarajan S.R."/>
            <person name="Poveda L."/>
            <person name="Shimizu-Inatsugi R."/>
            <person name="Schlapbach R."/>
            <person name="Sreeman S.M."/>
            <person name="Shimizu K.K."/>
        </authorList>
    </citation>
    <scope>NUCLEOTIDE SEQUENCE</scope>
</reference>
<dbReference type="Gene3D" id="3.40.1110.10">
    <property type="entry name" value="Calcium-transporting ATPase, cytoplasmic domain N"/>
    <property type="match status" value="1"/>
</dbReference>
<sequence length="757" mass="83652">MAGRFHSHNNSNRLRGIIPRVLLLVFAVYAVFALYLLLQSHHHHHQSAEPALRTQFSDDEVRAPSSQKPWPRRLPSFLPWIGVPAPQPRSCEAYFGNGFSRRVDVVPRGSGGGWFRCHHSETLGSSICEGARVRLDPALIAMSRGGEPLEQVMGRAEEEELPKYEPGALLVEGPAAGPLVEAGFLDAYMPTGGIGMHTMRALLQSARVVPPGELHCSQWVEEPTLLVTRFEYANLFHTITDWYSAYVSSRVTDLPNRPNVVFVDGHCKDDIIASKKLNGLNVLFVRREDYLAHPRHTGKVESRLSNELEVYEAIDKWAKGQKCKINVINGLFAHMTMKEQLRAILEASVLIFPWSKDMVCVMGINFLSWSTMVAATLSLAINPSGQPPYELATIIFLLGRGLSVCYVTTRVANHAKAPLEAKAFASKAKVLRDGIWKDEDVAHLVPGDIIYLKCGDIVPANAWILNLARIDTKIIRHESGIPRSTLRFYPKRFARPGQLRKGVMAAGSLCFCLVLVGVIAEAIVKFLFRQNVGMLNSGPFMPLLGVMPMSMPAVLHLVLAVGSQRLSELGIASRGTFALEDLVSMDAILFNMTGTLTCNKPCFDKDKVEVYAEGIDKDHAILLAMWASKSNNELFIEPTDAAILGLVDDPEQARVGIEVLEHNSRFFVAMTLMYMTTYIDETGSKCSVLKEHNPRVISNLRSTYGRRCAMVGYEFLDGESIRQSNIGISVANATDSTKSESDLVLTEHAILSISSAV</sequence>
<dbReference type="GO" id="GO:0000166">
    <property type="term" value="F:nucleotide binding"/>
    <property type="evidence" value="ECO:0007669"/>
    <property type="project" value="InterPro"/>
</dbReference>
<reference evidence="8" key="1">
    <citation type="journal article" date="2018" name="DNA Res.">
        <title>Multiple hybrid de novo genome assembly of finger millet, an orphan allotetraploid crop.</title>
        <authorList>
            <person name="Hatakeyama M."/>
            <person name="Aluri S."/>
            <person name="Balachadran M.T."/>
            <person name="Sivarajan S.R."/>
            <person name="Patrignani A."/>
            <person name="Gruter S."/>
            <person name="Poveda L."/>
            <person name="Shimizu-Inatsugi R."/>
            <person name="Baeten J."/>
            <person name="Francoijs K.J."/>
            <person name="Nataraja K.N."/>
            <person name="Reddy Y.A.N."/>
            <person name="Phadnis S."/>
            <person name="Ravikumar R.L."/>
            <person name="Schlapbach R."/>
            <person name="Sreeman S.M."/>
            <person name="Shimizu K.K."/>
        </authorList>
    </citation>
    <scope>NUCLEOTIDE SEQUENCE</scope>
</reference>
<dbReference type="InterPro" id="IPR059000">
    <property type="entry name" value="ATPase_P-type_domA"/>
</dbReference>
<evidence type="ECO:0000259" key="7">
    <source>
        <dbReference type="Pfam" id="PF00122"/>
    </source>
</evidence>
<dbReference type="InterPro" id="IPR036412">
    <property type="entry name" value="HAD-like_sf"/>
</dbReference>
<keyword evidence="2 6" id="KW-0812">Transmembrane</keyword>
<comment type="subcellular location">
    <subcellularLocation>
        <location evidence="1">Membrane</location>
    </subcellularLocation>
</comment>
<name>A0AAV5D0W4_ELECO</name>
<keyword evidence="3 6" id="KW-1133">Transmembrane helix</keyword>
<accession>A0AAV5D0W4</accession>
<dbReference type="EMBL" id="BQKI01000010">
    <property type="protein sequence ID" value="GJN03921.1"/>
    <property type="molecule type" value="Genomic_DNA"/>
</dbReference>
<dbReference type="InterPro" id="IPR008250">
    <property type="entry name" value="ATPase_P-typ_transduc_dom_A_sf"/>
</dbReference>
<dbReference type="InterPro" id="IPR023299">
    <property type="entry name" value="ATPase_P-typ_cyto_dom_N"/>
</dbReference>
<evidence type="ECO:0000313" key="8">
    <source>
        <dbReference type="EMBL" id="GJN03921.1"/>
    </source>
</evidence>
<dbReference type="Gene3D" id="1.20.1110.10">
    <property type="entry name" value="Calcium-transporting ATPase, transmembrane domain"/>
    <property type="match status" value="2"/>
</dbReference>
<dbReference type="Gene3D" id="3.40.50.1000">
    <property type="entry name" value="HAD superfamily/HAD-like"/>
    <property type="match status" value="1"/>
</dbReference>
<feature type="domain" description="P-type ATPase A" evidence="7">
    <location>
        <begin position="425"/>
        <end position="466"/>
    </location>
</feature>
<dbReference type="AlphaFoldDB" id="A0AAV5D0W4"/>
<dbReference type="InterPro" id="IPR007657">
    <property type="entry name" value="Glycosyltransferase_61"/>
</dbReference>
<dbReference type="SUPFAM" id="SSF81653">
    <property type="entry name" value="Calcium ATPase, transduction domain A"/>
    <property type="match status" value="1"/>
</dbReference>
<gene>
    <name evidence="8" type="primary">ga21418</name>
    <name evidence="8" type="ORF">PR202_ga21418</name>
</gene>